<dbReference type="SUPFAM" id="SSF69304">
    <property type="entry name" value="Tricorn protease N-terminal domain"/>
    <property type="match status" value="1"/>
</dbReference>
<sequence length="828" mass="84900">MKTVRLFTAVLSLAVLAARPAAAQGFDPSFAAPSVYAPGTTTATLEQPDGKRVVAGSFVRIDGTPVSSRVVRFNPDGTLDTPFLQNVGPSTLMQRMHLLSNGQILLIGLGGATTAGGITRQDLVRLNADGTADASFDAGTGPEEQGTHMYLDDAVSLPNGKVVAVGPFDHFDGAVANYIVGLTSTGALDPTFNPGTGANAVVRTVVALPSGKLLIGGFFTSYNGNPCQGLARLNADGSFDATFSRSVTALEVINIVVQPDGKILISGTLQANAGLMRLNADGSIDNSFTIPTQLYPNTIYGDGMQVQPDGKILVINSGPTRAPVVRLNADGTVDASYQSGTNPIGFINSITLLASGKSLVMGSFTEFNGTTDRTLVQLTSTGAVDASFLPKIQTNGGVNALARQADGKYVVGGTFSEINGQVARRLARFNADGSLDAAFSTNTGGLGVVVNDLALQPDGKVLAAAGAQVRRFLASGSPDNGFTAGTFVGTPNRLLLQPDGKVLVGGTHLSYNGQSAPYLLRLTAAGTHDNTFVPATTGANSISQFHSMALQPDGKLLVAAYVRPASGSAVSRVLRLSATGAVDATYTSLPITSAGNVNSSTFRATNLVLQPDGKLLLAGAFGAVGGAARGNVARLNADGTLDAGFVPATFNGAVSALALQPNNRVLLGGSFSAPNLSANLTRLNADGTADASYLATAVPNSIVRTLLVQADGGIMAGGFFTGLSGQPAMALARISAPNVLHAALPQAVADRTQAWPVPARTTLHVRLDPGARAQTLELLDVLGRPVRQQALGSAADDATVAVDGLPTGQYLLRVHYAQGAVTRRVSVQ</sequence>
<dbReference type="Gene3D" id="2.80.10.50">
    <property type="match status" value="6"/>
</dbReference>
<accession>A0A328BSX9</accession>
<feature type="signal peptide" evidence="1">
    <location>
        <begin position="1"/>
        <end position="23"/>
    </location>
</feature>
<organism evidence="2 3">
    <name type="scientific">Hymenobacter edaphi</name>
    <dbReference type="NCBI Taxonomy" id="2211146"/>
    <lineage>
        <taxon>Bacteria</taxon>
        <taxon>Pseudomonadati</taxon>
        <taxon>Bacteroidota</taxon>
        <taxon>Cytophagia</taxon>
        <taxon>Cytophagales</taxon>
        <taxon>Hymenobacteraceae</taxon>
        <taxon>Hymenobacter</taxon>
    </lineage>
</organism>
<reference evidence="3" key="1">
    <citation type="submission" date="2018-05" db="EMBL/GenBank/DDBJ databases">
        <authorList>
            <person name="Nie L."/>
        </authorList>
    </citation>
    <scope>NUCLEOTIDE SEQUENCE [LARGE SCALE GENOMIC DNA]</scope>
    <source>
        <strain evidence="3">NL</strain>
    </source>
</reference>
<comment type="caution">
    <text evidence="2">The sequence shown here is derived from an EMBL/GenBank/DDBJ whole genome shotgun (WGS) entry which is preliminary data.</text>
</comment>
<dbReference type="SUPFAM" id="SSF75011">
    <property type="entry name" value="3-carboxy-cis,cis-mucoante lactonizing enzyme"/>
    <property type="match status" value="1"/>
</dbReference>
<feature type="chain" id="PRO_5016259819" description="Secretion system C-terminal sorting domain-containing protein" evidence="1">
    <location>
        <begin position="24"/>
        <end position="828"/>
    </location>
</feature>
<dbReference type="SUPFAM" id="SSF63829">
    <property type="entry name" value="Calcium-dependent phosphotriesterase"/>
    <property type="match status" value="1"/>
</dbReference>
<keyword evidence="1" id="KW-0732">Signal</keyword>
<protein>
    <recommendedName>
        <fullName evidence="4">Secretion system C-terminal sorting domain-containing protein</fullName>
    </recommendedName>
</protein>
<gene>
    <name evidence="2" type="ORF">DLM85_04695</name>
</gene>
<dbReference type="Pfam" id="PF17164">
    <property type="entry name" value="DUF5122"/>
    <property type="match status" value="13"/>
</dbReference>
<evidence type="ECO:0008006" key="4">
    <source>
        <dbReference type="Google" id="ProtNLM"/>
    </source>
</evidence>
<evidence type="ECO:0000256" key="1">
    <source>
        <dbReference type="SAM" id="SignalP"/>
    </source>
</evidence>
<evidence type="ECO:0000313" key="3">
    <source>
        <dbReference type="Proteomes" id="UP000248553"/>
    </source>
</evidence>
<dbReference type="InterPro" id="IPR013431">
    <property type="entry name" value="Delta_60_rpt"/>
</dbReference>
<dbReference type="EMBL" id="QHKM01000001">
    <property type="protein sequence ID" value="RAK70153.1"/>
    <property type="molecule type" value="Genomic_DNA"/>
</dbReference>
<dbReference type="AlphaFoldDB" id="A0A328BSX9"/>
<proteinExistence type="predicted"/>
<keyword evidence="3" id="KW-1185">Reference proteome</keyword>
<name>A0A328BSX9_9BACT</name>
<dbReference type="NCBIfam" id="TIGR02608">
    <property type="entry name" value="delta_60_rpt"/>
    <property type="match status" value="12"/>
</dbReference>
<evidence type="ECO:0000313" key="2">
    <source>
        <dbReference type="EMBL" id="RAK70153.1"/>
    </source>
</evidence>
<dbReference type="InterPro" id="IPR026444">
    <property type="entry name" value="Secre_tail"/>
</dbReference>
<dbReference type="OrthoDB" id="9805017at2"/>
<dbReference type="NCBIfam" id="TIGR04183">
    <property type="entry name" value="Por_Secre_tail"/>
    <property type="match status" value="1"/>
</dbReference>
<dbReference type="Proteomes" id="UP000248553">
    <property type="component" value="Unassembled WGS sequence"/>
</dbReference>
<dbReference type="RefSeq" id="WP_111476887.1">
    <property type="nucleotide sequence ID" value="NZ_QHKM01000001.1"/>
</dbReference>